<proteinExistence type="predicted"/>
<feature type="domain" description="Alpha-N-acetylglucosaminidase N-terminal" evidence="4">
    <location>
        <begin position="24"/>
        <end position="104"/>
    </location>
</feature>
<dbReference type="Pfam" id="PF12971">
    <property type="entry name" value="NAGLU_N"/>
    <property type="match status" value="1"/>
</dbReference>
<dbReference type="GO" id="GO:0005975">
    <property type="term" value="P:carbohydrate metabolic process"/>
    <property type="evidence" value="ECO:0007669"/>
    <property type="project" value="UniProtKB-ARBA"/>
</dbReference>
<dbReference type="InterPro" id="IPR024240">
    <property type="entry name" value="NAGLU_N"/>
</dbReference>
<keyword evidence="7" id="KW-1185">Reference proteome</keyword>
<dbReference type="GO" id="GO:0016787">
    <property type="term" value="F:hydrolase activity"/>
    <property type="evidence" value="ECO:0007669"/>
    <property type="project" value="UniProtKB-KW"/>
</dbReference>
<dbReference type="PANTHER" id="PTHR12872:SF1">
    <property type="entry name" value="ALPHA-N-ACETYLGLUCOSAMINIDASE"/>
    <property type="match status" value="1"/>
</dbReference>
<dbReference type="RefSeq" id="WP_131329001.1">
    <property type="nucleotide sequence ID" value="NZ_CP044016.1"/>
</dbReference>
<keyword evidence="2" id="KW-0732">Signal</keyword>
<evidence type="ECO:0000256" key="2">
    <source>
        <dbReference type="SAM" id="SignalP"/>
    </source>
</evidence>
<evidence type="ECO:0000259" key="5">
    <source>
        <dbReference type="Pfam" id="PF12972"/>
    </source>
</evidence>
<evidence type="ECO:0000313" key="7">
    <source>
        <dbReference type="Proteomes" id="UP000292424"/>
    </source>
</evidence>
<feature type="domain" description="Alpha-N-acetylglucosaminidase C-terminal" evidence="5">
    <location>
        <begin position="450"/>
        <end position="692"/>
    </location>
</feature>
<dbReference type="InterPro" id="IPR024733">
    <property type="entry name" value="NAGLU_tim-barrel"/>
</dbReference>
<evidence type="ECO:0000313" key="6">
    <source>
        <dbReference type="EMBL" id="QES88114.1"/>
    </source>
</evidence>
<dbReference type="Proteomes" id="UP000292424">
    <property type="component" value="Chromosome"/>
</dbReference>
<dbReference type="Gene3D" id="3.30.379.10">
    <property type="entry name" value="Chitobiase/beta-hexosaminidase domain 2-like"/>
    <property type="match status" value="1"/>
</dbReference>
<evidence type="ECO:0000259" key="3">
    <source>
        <dbReference type="Pfam" id="PF05089"/>
    </source>
</evidence>
<dbReference type="Gene3D" id="1.20.120.670">
    <property type="entry name" value="N-acetyl-b-d-glucoasminidase"/>
    <property type="match status" value="1"/>
</dbReference>
<organism evidence="6 7">
    <name type="scientific">Rhizosphaericola mali</name>
    <dbReference type="NCBI Taxonomy" id="2545455"/>
    <lineage>
        <taxon>Bacteria</taxon>
        <taxon>Pseudomonadati</taxon>
        <taxon>Bacteroidota</taxon>
        <taxon>Chitinophagia</taxon>
        <taxon>Chitinophagales</taxon>
        <taxon>Chitinophagaceae</taxon>
        <taxon>Rhizosphaericola</taxon>
    </lineage>
</organism>
<gene>
    <name evidence="6" type="ORF">E0W69_005355</name>
</gene>
<dbReference type="Pfam" id="PF12972">
    <property type="entry name" value="NAGLU_C"/>
    <property type="match status" value="1"/>
</dbReference>
<feature type="signal peptide" evidence="2">
    <location>
        <begin position="1"/>
        <end position="19"/>
    </location>
</feature>
<name>A0A5P2FX66_9BACT</name>
<dbReference type="InterPro" id="IPR024732">
    <property type="entry name" value="NAGLU_C"/>
</dbReference>
<keyword evidence="1" id="KW-0378">Hydrolase</keyword>
<dbReference type="InterPro" id="IPR007781">
    <property type="entry name" value="NAGLU"/>
</dbReference>
<dbReference type="AlphaFoldDB" id="A0A5P2FX66"/>
<evidence type="ECO:0000256" key="1">
    <source>
        <dbReference type="ARBA" id="ARBA00022801"/>
    </source>
</evidence>
<feature type="domain" description="Alpha-N-acetylglucosaminidase tim-barrel" evidence="3">
    <location>
        <begin position="119"/>
        <end position="441"/>
    </location>
</feature>
<feature type="chain" id="PRO_5024310103" evidence="2">
    <location>
        <begin position="20"/>
        <end position="693"/>
    </location>
</feature>
<dbReference type="InterPro" id="IPR029018">
    <property type="entry name" value="Hex-like_dom2"/>
</dbReference>
<dbReference type="PANTHER" id="PTHR12872">
    <property type="entry name" value="ALPHA-N-ACETYLGLUCOSAMINIDASE"/>
    <property type="match status" value="1"/>
</dbReference>
<dbReference type="OrthoDB" id="179563at2"/>
<protein>
    <submittedName>
        <fullName evidence="6">Alpha-N-acetylglucosaminidase</fullName>
    </submittedName>
</protein>
<accession>A0A5P2FX66</accession>
<dbReference type="KEGG" id="arac:E0W69_005355"/>
<sequence length="693" mass="79903">MKKILLTSLVVILCFQLNAQDFKAAQDLVIRRVPWLNGKILFKKIDKNADDNDVFTLESKNKKVVIGASSTSAATKGLGYYLKMYCRRSLSHMGDNLSAPSFIPQITKKETIVSNFSTRYALNYCTINYSMPFYTWEQWAHELDYMALNGVNLMLAPVGDEKVWQKVLYKYGYSDQEIAKFLPGPAFTAWWLMGNLSGWGGPVFKQYIDNQYVLEKQILTRMNQLGIEPIVQGFYGMVPDDLRTKHSDWNIVDQGNWAGGFKRPEILLPTDIHFSEMANAYYDAVKELYGNNIHYFGGEPFHEGGITKGIDVVRCAQLIQVSMQKNVPNATWVLQGWQRNPTDELLDKLDKSHVLIQELFGENTENWYIRKGYNNTPFVWCTVTNFGEKQGLYGKLQRFADQVYRAKNSEYAKYMKGVGIMPEGINNNPVVYEFVLDLNWNKNKVEVNDWIPSFVKARYGTDNQNLQKAWTIFTETVYRSFPAKQEGPPECIYCVRPSLEAGSASSWGSRNRNYDTALFAKGVKLFANALKSNGSSETYKTDKVDFMRQMNSDKAEIDYKNMIDAYKSKSIANFKKYATIFLNGILSQDSLLSTNKYFTLNKWLTEAQKMGKKDNQNNFINDNAKMQLTIWGPTTNPNTNLHDYANKEWSGMMKTFYYVRWKMFVDNCLEHLNGQNPKDVDYFSFEKQWTQND</sequence>
<dbReference type="Pfam" id="PF05089">
    <property type="entry name" value="NAGLU"/>
    <property type="match status" value="1"/>
</dbReference>
<dbReference type="Gene3D" id="3.20.20.80">
    <property type="entry name" value="Glycosidases"/>
    <property type="match status" value="1"/>
</dbReference>
<reference evidence="6 7" key="1">
    <citation type="submission" date="2019-09" db="EMBL/GenBank/DDBJ databases">
        <title>Complete genome sequence of Arachidicoccus sp. B3-10 isolated from apple orchard soil.</title>
        <authorList>
            <person name="Kim H.S."/>
            <person name="Han K.-I."/>
            <person name="Suh M.K."/>
            <person name="Lee K.C."/>
            <person name="Eom M.K."/>
            <person name="Kim J.-S."/>
            <person name="Kang S.W."/>
            <person name="Sin Y."/>
            <person name="Lee J.-S."/>
        </authorList>
    </citation>
    <scope>NUCLEOTIDE SEQUENCE [LARGE SCALE GENOMIC DNA]</scope>
    <source>
        <strain evidence="6 7">B3-10</strain>
    </source>
</reference>
<evidence type="ECO:0000259" key="4">
    <source>
        <dbReference type="Pfam" id="PF12971"/>
    </source>
</evidence>
<dbReference type="EMBL" id="CP044016">
    <property type="protein sequence ID" value="QES88114.1"/>
    <property type="molecule type" value="Genomic_DNA"/>
</dbReference>